<organism evidence="3 4">
    <name type="scientific">Arachidicoccus rhizosphaerae</name>
    <dbReference type="NCBI Taxonomy" id="551991"/>
    <lineage>
        <taxon>Bacteria</taxon>
        <taxon>Pseudomonadati</taxon>
        <taxon>Bacteroidota</taxon>
        <taxon>Chitinophagia</taxon>
        <taxon>Chitinophagales</taxon>
        <taxon>Chitinophagaceae</taxon>
        <taxon>Arachidicoccus</taxon>
    </lineage>
</organism>
<sequence length="253" mass="27121">MLLSGKIAGKYNQQTGTGRGRGFVIGLCLFWGFVVLGLSSCLKTDNNSYSVQVAAVTLVNAAPESGPLDFISDGNRNYLPALFDYDTVLAYRSAYPGFRVFGVTAHNSNMLLTSQQFYLEPGVAYSLFVTDTLGDLKLAMIKDSLGTQDSTKAMLRFTNMSQDAPALSLELSPSADNSEAFTDIAYSKTSNFTAITPADSYTLKLVNSQTGKTLASKTGLALAAGKVYTVWAKGVFNSKDSKLKLGIGVMENE</sequence>
<dbReference type="STRING" id="551991.SAMN05192529_11030"/>
<keyword evidence="1" id="KW-0812">Transmembrane</keyword>
<reference evidence="3 4" key="1">
    <citation type="submission" date="2016-10" db="EMBL/GenBank/DDBJ databases">
        <authorList>
            <person name="de Groot N.N."/>
        </authorList>
    </citation>
    <scope>NUCLEOTIDE SEQUENCE [LARGE SCALE GENOMIC DNA]</scope>
    <source>
        <strain evidence="3 4">Vu-144</strain>
    </source>
</reference>
<keyword evidence="1" id="KW-1133">Transmembrane helix</keyword>
<dbReference type="InterPro" id="IPR025510">
    <property type="entry name" value="DUF4397"/>
</dbReference>
<dbReference type="Pfam" id="PF14344">
    <property type="entry name" value="DUF4397"/>
    <property type="match status" value="1"/>
</dbReference>
<dbReference type="EMBL" id="FNQY01000010">
    <property type="protein sequence ID" value="SEA18884.1"/>
    <property type="molecule type" value="Genomic_DNA"/>
</dbReference>
<feature type="transmembrane region" description="Helical" evidence="1">
    <location>
        <begin position="21"/>
        <end position="39"/>
    </location>
</feature>
<evidence type="ECO:0000313" key="4">
    <source>
        <dbReference type="Proteomes" id="UP000199041"/>
    </source>
</evidence>
<name>A0A1H3Z640_9BACT</name>
<keyword evidence="1" id="KW-0472">Membrane</keyword>
<feature type="domain" description="DUF4397" evidence="2">
    <location>
        <begin position="54"/>
        <end position="169"/>
    </location>
</feature>
<dbReference type="Proteomes" id="UP000199041">
    <property type="component" value="Unassembled WGS sequence"/>
</dbReference>
<protein>
    <recommendedName>
        <fullName evidence="2">DUF4397 domain-containing protein</fullName>
    </recommendedName>
</protein>
<dbReference type="AlphaFoldDB" id="A0A1H3Z640"/>
<evidence type="ECO:0000259" key="2">
    <source>
        <dbReference type="Pfam" id="PF14344"/>
    </source>
</evidence>
<evidence type="ECO:0000256" key="1">
    <source>
        <dbReference type="SAM" id="Phobius"/>
    </source>
</evidence>
<accession>A0A1H3Z640</accession>
<evidence type="ECO:0000313" key="3">
    <source>
        <dbReference type="EMBL" id="SEA18884.1"/>
    </source>
</evidence>
<keyword evidence="4" id="KW-1185">Reference proteome</keyword>
<gene>
    <name evidence="3" type="ORF">SAMN05192529_11030</name>
</gene>
<proteinExistence type="predicted"/>